<protein>
    <submittedName>
        <fullName evidence="2">Helix-turn-helix domain-containing protein</fullName>
    </submittedName>
</protein>
<dbReference type="CDD" id="cd00093">
    <property type="entry name" value="HTH_XRE"/>
    <property type="match status" value="1"/>
</dbReference>
<dbReference type="RefSeq" id="WP_388103725.1">
    <property type="nucleotide sequence ID" value="NZ_JBIAHM010000002.1"/>
</dbReference>
<dbReference type="PANTHER" id="PTHR35010">
    <property type="entry name" value="BLL4672 PROTEIN-RELATED"/>
    <property type="match status" value="1"/>
</dbReference>
<evidence type="ECO:0000259" key="1">
    <source>
        <dbReference type="PROSITE" id="PS50943"/>
    </source>
</evidence>
<organism evidence="2 3">
    <name type="scientific">Streptomyces hokutonensis</name>
    <dbReference type="NCBI Taxonomy" id="1306990"/>
    <lineage>
        <taxon>Bacteria</taxon>
        <taxon>Bacillati</taxon>
        <taxon>Actinomycetota</taxon>
        <taxon>Actinomycetes</taxon>
        <taxon>Kitasatosporales</taxon>
        <taxon>Streptomycetaceae</taxon>
        <taxon>Streptomyces</taxon>
    </lineage>
</organism>
<sequence>MNGETQLGDFLKARRSHLRPEDVGVSTYGERRRVPGLRREELALLAGVSASYYTRLEQGQSPSASPEVLDALAGALRLDEPERRYLHDLARAGRQRPRGRRLPPERVTEENAQLLDVLGDTPAIVQGRCADVLAWNLLGHALFAGHLDPGSPDRPAERPNLARLVFLDPHTRDLYADWPTKARAVVGNLRLMAGRFPDDAALHALVGELSAKSGEFASMWADHRVKSHMFAAYDMRHPLVGPLTVVQQSLGLGRGISLVVATTPADSPSRAALALLAQVTAPAASAWTRSRVTTD</sequence>
<evidence type="ECO:0000313" key="2">
    <source>
        <dbReference type="EMBL" id="MFE9598391.1"/>
    </source>
</evidence>
<dbReference type="InterPro" id="IPR041413">
    <property type="entry name" value="MLTR_LBD"/>
</dbReference>
<proteinExistence type="predicted"/>
<dbReference type="PANTHER" id="PTHR35010:SF2">
    <property type="entry name" value="BLL4672 PROTEIN"/>
    <property type="match status" value="1"/>
</dbReference>
<keyword evidence="3" id="KW-1185">Reference proteome</keyword>
<accession>A0ABW6LWX0</accession>
<gene>
    <name evidence="2" type="ORF">ACFYNQ_07380</name>
</gene>
<dbReference type="InterPro" id="IPR010982">
    <property type="entry name" value="Lambda_DNA-bd_dom_sf"/>
</dbReference>
<reference evidence="2 3" key="1">
    <citation type="submission" date="2024-10" db="EMBL/GenBank/DDBJ databases">
        <title>The Natural Products Discovery Center: Release of the First 8490 Sequenced Strains for Exploring Actinobacteria Biosynthetic Diversity.</title>
        <authorList>
            <person name="Kalkreuter E."/>
            <person name="Kautsar S.A."/>
            <person name="Yang D."/>
            <person name="Bader C.D."/>
            <person name="Teijaro C.N."/>
            <person name="Fluegel L."/>
            <person name="Davis C.M."/>
            <person name="Simpson J.R."/>
            <person name="Lauterbach L."/>
            <person name="Steele A.D."/>
            <person name="Gui C."/>
            <person name="Meng S."/>
            <person name="Li G."/>
            <person name="Viehrig K."/>
            <person name="Ye F."/>
            <person name="Su P."/>
            <person name="Kiefer A.F."/>
            <person name="Nichols A."/>
            <person name="Cepeda A.J."/>
            <person name="Yan W."/>
            <person name="Fan B."/>
            <person name="Jiang Y."/>
            <person name="Adhikari A."/>
            <person name="Zheng C.-J."/>
            <person name="Schuster L."/>
            <person name="Cowan T.M."/>
            <person name="Smanski M.J."/>
            <person name="Chevrette M.G."/>
            <person name="De Carvalho L.P.S."/>
            <person name="Shen B."/>
        </authorList>
    </citation>
    <scope>NUCLEOTIDE SEQUENCE [LARGE SCALE GENOMIC DNA]</scope>
    <source>
        <strain evidence="2 3">NPDC006488</strain>
    </source>
</reference>
<comment type="caution">
    <text evidence="2">The sequence shown here is derived from an EMBL/GenBank/DDBJ whole genome shotgun (WGS) entry which is preliminary data.</text>
</comment>
<dbReference type="Proteomes" id="UP001601303">
    <property type="component" value="Unassembled WGS sequence"/>
</dbReference>
<dbReference type="Pfam" id="PF13560">
    <property type="entry name" value="HTH_31"/>
    <property type="match status" value="1"/>
</dbReference>
<dbReference type="Gene3D" id="1.10.260.40">
    <property type="entry name" value="lambda repressor-like DNA-binding domains"/>
    <property type="match status" value="1"/>
</dbReference>
<dbReference type="Pfam" id="PF17765">
    <property type="entry name" value="MLTR_LBD"/>
    <property type="match status" value="1"/>
</dbReference>
<feature type="domain" description="HTH cro/C1-type" evidence="1">
    <location>
        <begin position="36"/>
        <end position="83"/>
    </location>
</feature>
<dbReference type="SUPFAM" id="SSF47413">
    <property type="entry name" value="lambda repressor-like DNA-binding domains"/>
    <property type="match status" value="1"/>
</dbReference>
<dbReference type="SMART" id="SM00530">
    <property type="entry name" value="HTH_XRE"/>
    <property type="match status" value="1"/>
</dbReference>
<evidence type="ECO:0000313" key="3">
    <source>
        <dbReference type="Proteomes" id="UP001601303"/>
    </source>
</evidence>
<name>A0ABW6LWX0_9ACTN</name>
<dbReference type="PROSITE" id="PS50943">
    <property type="entry name" value="HTH_CROC1"/>
    <property type="match status" value="1"/>
</dbReference>
<dbReference type="EMBL" id="JBIAHM010000002">
    <property type="protein sequence ID" value="MFE9598391.1"/>
    <property type="molecule type" value="Genomic_DNA"/>
</dbReference>
<dbReference type="Gene3D" id="3.30.450.180">
    <property type="match status" value="1"/>
</dbReference>
<dbReference type="InterPro" id="IPR001387">
    <property type="entry name" value="Cro/C1-type_HTH"/>
</dbReference>